<feature type="compositionally biased region" description="Basic and acidic residues" evidence="1">
    <location>
        <begin position="145"/>
        <end position="164"/>
    </location>
</feature>
<feature type="compositionally biased region" description="Polar residues" evidence="1">
    <location>
        <begin position="340"/>
        <end position="355"/>
    </location>
</feature>
<protein>
    <submittedName>
        <fullName evidence="2">Uncharacterized protein</fullName>
    </submittedName>
</protein>
<feature type="compositionally biased region" description="Polar residues" evidence="1">
    <location>
        <begin position="284"/>
        <end position="296"/>
    </location>
</feature>
<accession>A0A815ZTQ7</accession>
<feature type="region of interest" description="Disordered" evidence="1">
    <location>
        <begin position="120"/>
        <end position="361"/>
    </location>
</feature>
<evidence type="ECO:0000313" key="2">
    <source>
        <dbReference type="EMBL" id="CAF1586430.1"/>
    </source>
</evidence>
<evidence type="ECO:0000313" key="3">
    <source>
        <dbReference type="Proteomes" id="UP000663828"/>
    </source>
</evidence>
<dbReference type="EMBL" id="CAJNOR010006121">
    <property type="protein sequence ID" value="CAF1586430.1"/>
    <property type="molecule type" value="Genomic_DNA"/>
</dbReference>
<gene>
    <name evidence="2" type="ORF">XAT740_LOCUS46070</name>
</gene>
<feature type="compositionally biased region" description="Polar residues" evidence="1">
    <location>
        <begin position="129"/>
        <end position="143"/>
    </location>
</feature>
<evidence type="ECO:0000256" key="1">
    <source>
        <dbReference type="SAM" id="MobiDB-lite"/>
    </source>
</evidence>
<dbReference type="Proteomes" id="UP000663828">
    <property type="component" value="Unassembled WGS sequence"/>
</dbReference>
<feature type="compositionally biased region" description="Basic and acidic residues" evidence="1">
    <location>
        <begin position="178"/>
        <end position="207"/>
    </location>
</feature>
<comment type="caution">
    <text evidence="2">The sequence shown here is derived from an EMBL/GenBank/DDBJ whole genome shotgun (WGS) entry which is preliminary data.</text>
</comment>
<keyword evidence="3" id="KW-1185">Reference proteome</keyword>
<feature type="compositionally biased region" description="Basic and acidic residues" evidence="1">
    <location>
        <begin position="237"/>
        <end position="254"/>
    </location>
</feature>
<proteinExistence type="predicted"/>
<feature type="compositionally biased region" description="Polar residues" evidence="1">
    <location>
        <begin position="58"/>
        <end position="73"/>
    </location>
</feature>
<feature type="region of interest" description="Disordered" evidence="1">
    <location>
        <begin position="54"/>
        <end position="81"/>
    </location>
</feature>
<sequence length="417" mass="46199">MASKTTTGPAPNLASLVAIKSKMAAKDDANLGAAQNQLTPSNFTGALSTERINYRQDLVNTNSTAPAPTNEQTKVSRKTKQLEVSQLDKKLEEINRKQAETTNQTLDTWKTFDSVNYGLGAQANKGEPTATQPKTVKQRTPSPVSEKKPSQTQQEEKAATKPVKDQPVGKNRSPSPKETAEKRADDLKKDQTRSRSPLKKEEPRKTTPEQQTKTKRSPSPVQNKKAEKPQTPPPTKNHVEKRTTTPLPREKSVEKQQTPPPARKKSATKRPTSSRAEPKPAEQKPTSPQQKQSVQKEPNPVPSTQEKRTEKHSSPAHQSTERQPPSPSPRRSKPDSASSMKRTNTVDPIQRNSEATPRPNPVTENVIPFSVAMANPQIFSANITSVSTLFVDQHPISDFPLQTDMMWESVRSRSPYL</sequence>
<organism evidence="2 3">
    <name type="scientific">Adineta ricciae</name>
    <name type="common">Rotifer</name>
    <dbReference type="NCBI Taxonomy" id="249248"/>
    <lineage>
        <taxon>Eukaryota</taxon>
        <taxon>Metazoa</taxon>
        <taxon>Spiralia</taxon>
        <taxon>Gnathifera</taxon>
        <taxon>Rotifera</taxon>
        <taxon>Eurotatoria</taxon>
        <taxon>Bdelloidea</taxon>
        <taxon>Adinetida</taxon>
        <taxon>Adinetidae</taxon>
        <taxon>Adineta</taxon>
    </lineage>
</organism>
<reference evidence="2" key="1">
    <citation type="submission" date="2021-02" db="EMBL/GenBank/DDBJ databases">
        <authorList>
            <person name="Nowell W R."/>
        </authorList>
    </citation>
    <scope>NUCLEOTIDE SEQUENCE</scope>
</reference>
<name>A0A815ZTQ7_ADIRI</name>
<dbReference type="AlphaFoldDB" id="A0A815ZTQ7"/>